<name>A0A553RII2_9TELE</name>
<evidence type="ECO:0000256" key="3">
    <source>
        <dbReference type="ARBA" id="ARBA00012320"/>
    </source>
</evidence>
<dbReference type="Proteomes" id="UP000316079">
    <property type="component" value="Unassembled WGS sequence"/>
</dbReference>
<dbReference type="PRINTS" id="PR00800">
    <property type="entry name" value="YHDCRBOXLASE"/>
</dbReference>
<evidence type="ECO:0000256" key="1">
    <source>
        <dbReference type="ARBA" id="ARBA00001933"/>
    </source>
</evidence>
<keyword evidence="9" id="KW-1185">Reference proteome</keyword>
<evidence type="ECO:0000256" key="6">
    <source>
        <dbReference type="ARBA" id="ARBA00039946"/>
    </source>
</evidence>
<dbReference type="Gene3D" id="1.20.1340.10">
    <property type="entry name" value="dopa decarboxylase, N-terminal domain"/>
    <property type="match status" value="1"/>
</dbReference>
<organism evidence="8 9">
    <name type="scientific">Danionella cerebrum</name>
    <dbReference type="NCBI Taxonomy" id="2873325"/>
    <lineage>
        <taxon>Eukaryota</taxon>
        <taxon>Metazoa</taxon>
        <taxon>Chordata</taxon>
        <taxon>Craniata</taxon>
        <taxon>Vertebrata</taxon>
        <taxon>Euteleostomi</taxon>
        <taxon>Actinopterygii</taxon>
        <taxon>Neopterygii</taxon>
        <taxon>Teleostei</taxon>
        <taxon>Ostariophysi</taxon>
        <taxon>Cypriniformes</taxon>
        <taxon>Danionidae</taxon>
        <taxon>Danioninae</taxon>
        <taxon>Danionella</taxon>
    </lineage>
</organism>
<dbReference type="SUPFAM" id="SSF53383">
    <property type="entry name" value="PLP-dependent transferases"/>
    <property type="match status" value="1"/>
</dbReference>
<protein>
    <recommendedName>
        <fullName evidence="6">Histidine decarboxylase</fullName>
        <ecNumber evidence="3">4.1.1.22</ecNumber>
    </recommendedName>
</protein>
<reference evidence="8 9" key="1">
    <citation type="journal article" date="2019" name="Sci. Data">
        <title>Hybrid genome assembly and annotation of Danionella translucida.</title>
        <authorList>
            <person name="Kadobianskyi M."/>
            <person name="Schulze L."/>
            <person name="Schuelke M."/>
            <person name="Judkewitz B."/>
        </authorList>
    </citation>
    <scope>NUCLEOTIDE SEQUENCE [LARGE SCALE GENOMIC DNA]</scope>
    <source>
        <strain evidence="8 9">Bolton</strain>
    </source>
</reference>
<evidence type="ECO:0000256" key="2">
    <source>
        <dbReference type="ARBA" id="ARBA00011738"/>
    </source>
</evidence>
<accession>A0A553RII2</accession>
<sequence length="336" mass="37181">MARLGPSPSHSSITSTETLSRPVAGIIPAPPLSTLTCWCEVLGRRLTGRCCTLSDIKVKQTCGASLSLAQALSALLMEGEEAQEYTLRGFSNECCLCPGKEMVEFIHQYLSQIRERRVVPDVRPGFLRTQLPNIAPAEPEEWSVIMRDVENIILPGVRAGGSKKWLSFSEKKSTRVSPSSQVVHWQSPHMHAYFPALNSWPSLLGDMLSDAINCLGFTWGRMSAAAPRCLSRCDKPRVPRCGCWRRSPSFTRRPSPLHRAREDGASNHLLQSINRLYRSDGNSSHAAPTRHSSPRRVAAFFPFRKMPARPRAPFPAPQSWNEPVSPSAGGNQAREG</sequence>
<dbReference type="InterPro" id="IPR010977">
    <property type="entry name" value="Aromatic_deC"/>
</dbReference>
<keyword evidence="4" id="KW-0210">Decarboxylase</keyword>
<dbReference type="OrthoDB" id="639767at2759"/>
<feature type="compositionally biased region" description="Polar residues" evidence="7">
    <location>
        <begin position="318"/>
        <end position="330"/>
    </location>
</feature>
<dbReference type="GO" id="GO:0042423">
    <property type="term" value="P:catecholamine biosynthetic process"/>
    <property type="evidence" value="ECO:0007669"/>
    <property type="project" value="UniProtKB-KW"/>
</dbReference>
<comment type="cofactor">
    <cofactor evidence="1">
        <name>pyridoxal 5'-phosphate</name>
        <dbReference type="ChEBI" id="CHEBI:597326"/>
    </cofactor>
</comment>
<dbReference type="AlphaFoldDB" id="A0A553RII2"/>
<keyword evidence="4" id="KW-0456">Lyase</keyword>
<dbReference type="EC" id="4.1.1.22" evidence="3"/>
<dbReference type="GO" id="GO:0005737">
    <property type="term" value="C:cytoplasm"/>
    <property type="evidence" value="ECO:0007669"/>
    <property type="project" value="TreeGrafter"/>
</dbReference>
<dbReference type="PANTHER" id="PTHR11999">
    <property type="entry name" value="GROUP II PYRIDOXAL-5-PHOSPHATE DECARBOXYLASE"/>
    <property type="match status" value="1"/>
</dbReference>
<proteinExistence type="predicted"/>
<evidence type="ECO:0000256" key="4">
    <source>
        <dbReference type="ARBA" id="ARBA00022793"/>
    </source>
</evidence>
<dbReference type="GO" id="GO:0030170">
    <property type="term" value="F:pyridoxal phosphate binding"/>
    <property type="evidence" value="ECO:0007669"/>
    <property type="project" value="InterPro"/>
</dbReference>
<evidence type="ECO:0000313" key="8">
    <source>
        <dbReference type="EMBL" id="TRZ01994.1"/>
    </source>
</evidence>
<dbReference type="PANTHER" id="PTHR11999:SF68">
    <property type="entry name" value="HISTIDINE DECARBOXYLASE"/>
    <property type="match status" value="1"/>
</dbReference>
<feature type="region of interest" description="Disordered" evidence="7">
    <location>
        <begin position="307"/>
        <end position="336"/>
    </location>
</feature>
<evidence type="ECO:0000256" key="5">
    <source>
        <dbReference type="ARBA" id="ARBA00022898"/>
    </source>
</evidence>
<gene>
    <name evidence="8" type="ORF">DNTS_024163</name>
</gene>
<dbReference type="GO" id="GO:0004398">
    <property type="term" value="F:histidine decarboxylase activity"/>
    <property type="evidence" value="ECO:0007669"/>
    <property type="project" value="UniProtKB-EC"/>
</dbReference>
<keyword evidence="5" id="KW-0663">Pyridoxal phosphate</keyword>
<dbReference type="InterPro" id="IPR002129">
    <property type="entry name" value="PyrdxlP-dep_de-COase"/>
</dbReference>
<dbReference type="Pfam" id="PF00282">
    <property type="entry name" value="Pyridoxal_deC"/>
    <property type="match status" value="1"/>
</dbReference>
<dbReference type="InterPro" id="IPR015424">
    <property type="entry name" value="PyrdxlP-dep_Trfase"/>
</dbReference>
<dbReference type="GO" id="GO:0006548">
    <property type="term" value="P:L-histidine catabolic process"/>
    <property type="evidence" value="ECO:0007669"/>
    <property type="project" value="TreeGrafter"/>
</dbReference>
<comment type="caution">
    <text evidence="8">The sequence shown here is derived from an EMBL/GenBank/DDBJ whole genome shotgun (WGS) entry which is preliminary data.</text>
</comment>
<dbReference type="GO" id="GO:0001694">
    <property type="term" value="P:histamine biosynthetic process"/>
    <property type="evidence" value="ECO:0007669"/>
    <property type="project" value="TreeGrafter"/>
</dbReference>
<dbReference type="STRING" id="623744.A0A553RII2"/>
<evidence type="ECO:0000313" key="9">
    <source>
        <dbReference type="Proteomes" id="UP000316079"/>
    </source>
</evidence>
<evidence type="ECO:0000256" key="7">
    <source>
        <dbReference type="SAM" id="MobiDB-lite"/>
    </source>
</evidence>
<comment type="subunit">
    <text evidence="2">Homodimer.</text>
</comment>
<dbReference type="EMBL" id="SRMA01024024">
    <property type="protein sequence ID" value="TRZ01994.1"/>
    <property type="molecule type" value="Genomic_DNA"/>
</dbReference>